<evidence type="ECO:0000313" key="4">
    <source>
        <dbReference type="Proteomes" id="UP000305539"/>
    </source>
</evidence>
<reference evidence="3 4" key="1">
    <citation type="submission" date="2019-04" db="EMBL/GenBank/DDBJ databases">
        <title>Trinickia sp. 7GSK02, isolated from subtropical forest soil.</title>
        <authorList>
            <person name="Gao Z.-H."/>
            <person name="Qiu L.-H."/>
        </authorList>
    </citation>
    <scope>NUCLEOTIDE SEQUENCE [LARGE SCALE GENOMIC DNA]</scope>
    <source>
        <strain evidence="3 4">7GSK02</strain>
    </source>
</reference>
<protein>
    <submittedName>
        <fullName evidence="3">Amino acid racemase</fullName>
        <ecNumber evidence="3">5.1.1.-</ecNumber>
    </submittedName>
</protein>
<dbReference type="InterPro" id="IPR001920">
    <property type="entry name" value="Asp/Glu_race"/>
</dbReference>
<evidence type="ECO:0000256" key="2">
    <source>
        <dbReference type="ARBA" id="ARBA00023235"/>
    </source>
</evidence>
<dbReference type="Proteomes" id="UP000305539">
    <property type="component" value="Unassembled WGS sequence"/>
</dbReference>
<dbReference type="Gene3D" id="3.40.50.1860">
    <property type="match status" value="2"/>
</dbReference>
<dbReference type="EMBL" id="SWJE01000008">
    <property type="protein sequence ID" value="TKC87724.1"/>
    <property type="molecule type" value="Genomic_DNA"/>
</dbReference>
<keyword evidence="4" id="KW-1185">Reference proteome</keyword>
<comment type="caution">
    <text evidence="3">The sequence shown here is derived from an EMBL/GenBank/DDBJ whole genome shotgun (WGS) entry which is preliminary data.</text>
</comment>
<accession>A0A4U1I3C3</accession>
<dbReference type="OrthoDB" id="9803739at2"/>
<dbReference type="RefSeq" id="WP_136895987.1">
    <property type="nucleotide sequence ID" value="NZ_SWJE01000008.1"/>
</dbReference>
<dbReference type="GO" id="GO:0047661">
    <property type="term" value="F:amino-acid racemase activity"/>
    <property type="evidence" value="ECO:0007669"/>
    <property type="project" value="InterPro"/>
</dbReference>
<dbReference type="NCBIfam" id="TIGR00035">
    <property type="entry name" value="asp_race"/>
    <property type="match status" value="1"/>
</dbReference>
<dbReference type="InterPro" id="IPR004380">
    <property type="entry name" value="Asp_race"/>
</dbReference>
<evidence type="ECO:0000256" key="1">
    <source>
        <dbReference type="ARBA" id="ARBA00007847"/>
    </source>
</evidence>
<dbReference type="PANTHER" id="PTHR21198">
    <property type="entry name" value="GLUTAMATE RACEMASE"/>
    <property type="match status" value="1"/>
</dbReference>
<gene>
    <name evidence="3" type="ORF">FAZ69_15660</name>
</gene>
<organism evidence="3 4">
    <name type="scientific">Trinickia terrae</name>
    <dbReference type="NCBI Taxonomy" id="2571161"/>
    <lineage>
        <taxon>Bacteria</taxon>
        <taxon>Pseudomonadati</taxon>
        <taxon>Pseudomonadota</taxon>
        <taxon>Betaproteobacteria</taxon>
        <taxon>Burkholderiales</taxon>
        <taxon>Burkholderiaceae</taxon>
        <taxon>Trinickia</taxon>
    </lineage>
</organism>
<dbReference type="SUPFAM" id="SSF53681">
    <property type="entry name" value="Aspartate/glutamate racemase"/>
    <property type="match status" value="2"/>
</dbReference>
<proteinExistence type="inferred from homology"/>
<keyword evidence="2 3" id="KW-0413">Isomerase</keyword>
<dbReference type="Pfam" id="PF01177">
    <property type="entry name" value="Asp_Glu_race"/>
    <property type="match status" value="1"/>
</dbReference>
<dbReference type="InterPro" id="IPR015942">
    <property type="entry name" value="Asp/Glu/hydantoin_racemase"/>
</dbReference>
<comment type="similarity">
    <text evidence="1">Belongs to the aspartate/glutamate racemases family.</text>
</comment>
<dbReference type="AlphaFoldDB" id="A0A4U1I3C3"/>
<dbReference type="EC" id="5.1.1.-" evidence="3"/>
<evidence type="ECO:0000313" key="3">
    <source>
        <dbReference type="EMBL" id="TKC87724.1"/>
    </source>
</evidence>
<dbReference type="PANTHER" id="PTHR21198:SF7">
    <property type="entry name" value="ASPARTATE-GLUTAMATE RACEMASE FAMILY"/>
    <property type="match status" value="1"/>
</dbReference>
<sequence>MALIGILGGMGPLATVDFMERVIQLTSTAGALRDQQHLPLLVANLPHIPDRSEAMRGGGEDPLPALLDGIDMLNRNGVELIAVPCNSAHCWYDAMRARSGAPILHIAEICVDAMPPGTRHAAVLATDGTLHSGLYQRILAGRDIVPVVPDEGTQRNLDACIHAVKAGDLVRSAEYLSAALHDLEARGAEAALMGCTEIPLAARHLKAPVMTLVDSTLELARATVSYGLARGWNVRR</sequence>
<name>A0A4U1I3C3_9BURK</name>